<keyword evidence="3 4" id="KW-0560">Oxidoreductase</keyword>
<dbReference type="Gene3D" id="3.20.70.20">
    <property type="match status" value="1"/>
</dbReference>
<dbReference type="OrthoDB" id="2980at10239"/>
<evidence type="ECO:0000256" key="2">
    <source>
        <dbReference type="ARBA" id="ARBA00012274"/>
    </source>
</evidence>
<dbReference type="EMBL" id="JQ245707">
    <property type="protein sequence ID" value="AEZ65724.1"/>
    <property type="molecule type" value="Genomic_DNA"/>
</dbReference>
<comment type="function">
    <text evidence="4">Provides the precursors necessary for DNA synthesis. Catalyzes the biosynthesis of deoxyribonucleotides from the corresponding ribonucleotides.</text>
</comment>
<reference evidence="8 9" key="1">
    <citation type="journal article" date="2012" name="Proc. Natl. Acad. Sci. U.S.A.">
        <title>A novel lineage of myoviruses infecting cyanobacteria is widespread in the oceans.</title>
        <authorList>
            <person name="Sabehi G."/>
            <person name="Shaulov L."/>
            <person name="Silver D.H."/>
            <person name="Yanai I."/>
            <person name="Harel A."/>
            <person name="Lindell D."/>
        </authorList>
    </citation>
    <scope>NUCLEOTIDE SEQUENCE [LARGE SCALE GENOMIC DNA]</scope>
</reference>
<evidence type="ECO:0000256" key="3">
    <source>
        <dbReference type="ARBA" id="ARBA00023002"/>
    </source>
</evidence>
<dbReference type="Pfam" id="PF02867">
    <property type="entry name" value="Ribonuc_red_lgC"/>
    <property type="match status" value="3"/>
</dbReference>
<comment type="similarity">
    <text evidence="1 4">Belongs to the ribonucleoside diphosphate reductase large chain family.</text>
</comment>
<dbReference type="Pfam" id="PF00462">
    <property type="entry name" value="Glutaredoxin"/>
    <property type="match status" value="1"/>
</dbReference>
<dbReference type="KEGG" id="vg:14013928"/>
<dbReference type="PANTHER" id="PTHR11573">
    <property type="entry name" value="RIBONUCLEOSIDE-DIPHOSPHATE REDUCTASE LARGE CHAIN"/>
    <property type="match status" value="1"/>
</dbReference>
<keyword evidence="9" id="KW-1185">Reference proteome</keyword>
<dbReference type="GO" id="GO:0004748">
    <property type="term" value="F:ribonucleoside-diphosphate reductase activity, thioredoxin disulfide as acceptor"/>
    <property type="evidence" value="ECO:0007669"/>
    <property type="project" value="UniProtKB-EC"/>
</dbReference>
<dbReference type="Pfam" id="PF00317">
    <property type="entry name" value="Ribonuc_red_lgN"/>
    <property type="match status" value="1"/>
</dbReference>
<protein>
    <recommendedName>
        <fullName evidence="2 4">Ribonucleoside-diphosphate reductase</fullName>
        <ecNumber evidence="2 4">1.17.4.1</ecNumber>
    </recommendedName>
</protein>
<feature type="domain" description="Ribonucleotide reductase large subunit C-terminal" evidence="7">
    <location>
        <begin position="389"/>
        <end position="540"/>
    </location>
</feature>
<dbReference type="GO" id="GO:0005524">
    <property type="term" value="F:ATP binding"/>
    <property type="evidence" value="ECO:0007669"/>
    <property type="project" value="InterPro"/>
</dbReference>
<dbReference type="Gene3D" id="3.40.30.10">
    <property type="entry name" value="Glutaredoxin"/>
    <property type="match status" value="1"/>
</dbReference>
<evidence type="ECO:0000259" key="6">
    <source>
        <dbReference type="Pfam" id="PF00462"/>
    </source>
</evidence>
<dbReference type="InterPro" id="IPR039718">
    <property type="entry name" value="Rrm1"/>
</dbReference>
<evidence type="ECO:0000313" key="8">
    <source>
        <dbReference type="EMBL" id="AEZ65724.1"/>
    </source>
</evidence>
<proteinExistence type="inferred from homology"/>
<dbReference type="InterPro" id="IPR008926">
    <property type="entry name" value="RNR_R1-su_N"/>
</dbReference>
<accession>H6WFZ9</accession>
<dbReference type="GO" id="GO:0009263">
    <property type="term" value="P:deoxyribonucleotide biosynthetic process"/>
    <property type="evidence" value="ECO:0007669"/>
    <property type="project" value="UniProtKB-KW"/>
</dbReference>
<sequence length="636" mass="70888">MTLQVPEWMSQEAVDTLSRGYLWQAETPRGMWERVANNAAKILKRNDIAEDLIEALWSGYIGLATPVAANFGTPRGLPISCYSVHLSDSVQSIYSHLKEVAALSKNGGGVGVYFGDIRPAGSPITAGGKSTGVVPWAQQYDLAASVVSQGGVRRGSFAIYMPITHPDLPELLRSKDHSQGDPRKFIDSNVAVTVDDEFINSMLAGDVEKQKLFGEVMKIRMVSGSPYIVYIDNANRQNPECYNQRGLKVSTSNLCSEIFLHTDEGHSFVCVLSSLNLAKFDEWKNWKGKNTGKTVPELTTYLLDAVVEEFCHKGDRLPSMGRSVRFARKSRALGIGTMGLHALYQSRGYAFKSEEARQLNIECHKFIKENAEKASRQMAKEYGEPEWCKGNGMRHTHLIAIAPTRSNSVISGAVSQGIEPIDANYYVAKQAKGTFVRKNPYLEKHLESLDKNTDEIWESILEMRGSVQHLEFLSAQEKDLYKTAREIDQFELIKQAADRQPFVCQGQSLNLFVDPEADPSYIFKLHLSAWKEGLKSLYYLRSSSILVKKSAPKVAEQRVKIITKDDCPYCVRAKALLTQHGISYKEIPRATVKDFAFATVPQIWLDGEHIGGYSELTEKLTGAEPVKYNECAACEG</sequence>
<evidence type="ECO:0000256" key="1">
    <source>
        <dbReference type="ARBA" id="ARBA00010406"/>
    </source>
</evidence>
<name>H6WFZ9_9CAUD</name>
<evidence type="ECO:0000256" key="4">
    <source>
        <dbReference type="RuleBase" id="RU003410"/>
    </source>
</evidence>
<feature type="domain" description="Ribonucleotide reductase large subunit N-terminal" evidence="5">
    <location>
        <begin position="13"/>
        <end position="76"/>
    </location>
</feature>
<dbReference type="UniPathway" id="UPA00326"/>
<keyword evidence="4" id="KW-0215">Deoxyribonucleotide synthesis</keyword>
<dbReference type="SUPFAM" id="SSF52833">
    <property type="entry name" value="Thioredoxin-like"/>
    <property type="match status" value="1"/>
</dbReference>
<dbReference type="InterPro" id="IPR036249">
    <property type="entry name" value="Thioredoxin-like_sf"/>
</dbReference>
<feature type="domain" description="Ribonucleotide reductase large subunit C-terminal" evidence="7">
    <location>
        <begin position="80"/>
        <end position="203"/>
    </location>
</feature>
<dbReference type="InterPro" id="IPR000788">
    <property type="entry name" value="RNR_lg_C"/>
</dbReference>
<evidence type="ECO:0000259" key="7">
    <source>
        <dbReference type="Pfam" id="PF02867"/>
    </source>
</evidence>
<comment type="catalytic activity">
    <reaction evidence="4">
        <text>a 2'-deoxyribonucleoside 5'-diphosphate + [thioredoxin]-disulfide + H2O = a ribonucleoside 5'-diphosphate + [thioredoxin]-dithiol</text>
        <dbReference type="Rhea" id="RHEA:23252"/>
        <dbReference type="Rhea" id="RHEA-COMP:10698"/>
        <dbReference type="Rhea" id="RHEA-COMP:10700"/>
        <dbReference type="ChEBI" id="CHEBI:15377"/>
        <dbReference type="ChEBI" id="CHEBI:29950"/>
        <dbReference type="ChEBI" id="CHEBI:50058"/>
        <dbReference type="ChEBI" id="CHEBI:57930"/>
        <dbReference type="ChEBI" id="CHEBI:73316"/>
        <dbReference type="EC" id="1.17.4.1"/>
    </reaction>
</comment>
<dbReference type="PANTHER" id="PTHR11573:SF6">
    <property type="entry name" value="RIBONUCLEOSIDE-DIPHOSPHATE REDUCTASE LARGE SUBUNIT"/>
    <property type="match status" value="1"/>
</dbReference>
<evidence type="ECO:0000313" key="9">
    <source>
        <dbReference type="Proteomes" id="UP000007178"/>
    </source>
</evidence>
<organism evidence="8 9">
    <name type="scientific">Cyanophage S-TIM5</name>
    <dbReference type="NCBI Taxonomy" id="1137745"/>
    <lineage>
        <taxon>Viruses</taxon>
        <taxon>Duplodnaviria</taxon>
        <taxon>Heunggongvirae</taxon>
        <taxon>Uroviricota</taxon>
        <taxon>Caudoviricetes</taxon>
        <taxon>Aurunvirus</taxon>
        <taxon>Aurunvirus STIM5</taxon>
    </lineage>
</organism>
<dbReference type="InterPro" id="IPR002109">
    <property type="entry name" value="Glutaredoxin"/>
</dbReference>
<dbReference type="PRINTS" id="PR01183">
    <property type="entry name" value="RIBORDTASEM1"/>
</dbReference>
<dbReference type="SUPFAM" id="SSF48168">
    <property type="entry name" value="R1 subunit of ribonucleotide reductase, N-terminal domain"/>
    <property type="match status" value="1"/>
</dbReference>
<dbReference type="EC" id="1.17.4.1" evidence="2 4"/>
<dbReference type="RefSeq" id="YP_007006137.1">
    <property type="nucleotide sequence ID" value="NC_019516.1"/>
</dbReference>
<dbReference type="SUPFAM" id="SSF51998">
    <property type="entry name" value="PFL-like glycyl radical enzymes"/>
    <property type="match status" value="1"/>
</dbReference>
<evidence type="ECO:0000259" key="5">
    <source>
        <dbReference type="Pfam" id="PF00317"/>
    </source>
</evidence>
<feature type="domain" description="Glutaredoxin" evidence="6">
    <location>
        <begin position="559"/>
        <end position="610"/>
    </location>
</feature>
<dbReference type="InterPro" id="IPR013509">
    <property type="entry name" value="RNR_lsu_N"/>
</dbReference>
<dbReference type="Proteomes" id="UP000007178">
    <property type="component" value="Segment"/>
</dbReference>
<feature type="domain" description="Ribonucleotide reductase large subunit C-terminal" evidence="7">
    <location>
        <begin position="206"/>
        <end position="384"/>
    </location>
</feature>
<dbReference type="PROSITE" id="PS51354">
    <property type="entry name" value="GLUTAREDOXIN_2"/>
    <property type="match status" value="1"/>
</dbReference>